<dbReference type="EMBL" id="PVNL01000046">
    <property type="protein sequence ID" value="PRQ08008.1"/>
    <property type="molecule type" value="Genomic_DNA"/>
</dbReference>
<dbReference type="PANTHER" id="PTHR41368">
    <property type="entry name" value="PROTEIN YGHO"/>
    <property type="match status" value="1"/>
</dbReference>
<dbReference type="PANTHER" id="PTHR41368:SF1">
    <property type="entry name" value="PROTEIN YGHO"/>
    <property type="match status" value="1"/>
</dbReference>
<dbReference type="SUPFAM" id="SSF55729">
    <property type="entry name" value="Acyl-CoA N-acyltransferases (Nat)"/>
    <property type="match status" value="1"/>
</dbReference>
<proteinExistence type="predicted"/>
<sequence>MCYGGLPMSTLEIVEVPLTDRKLVERFIRVPWHIHRELYPNDHWVPPLLMDRRDYLNPRKNPFLEHADVSLWIARKHGRDVGRIAAIEDRDWRAFHTDKTGHFGMFESPDDPEVASALLGRARAWLERRGLDKMIGPMDFSTNYVCGVLLDAFDRDPGINMPYNPPWYDSLLTGQGLRQAKDLVQWGIELSTPIPPRVVRIAKKMRERENVRVRAMSFDDWDTEVSRALEVYNGAWENNWGFVPVGEKEFRHIAKDLKLVLHPSLPLIAEVDGEPVAFALTIMNVNPVLKKLDGKLFPFGVLQLVWDLEIANTVNSGRLILLGIREGFRRRGLDSILFLEMAERCRALGWWGGEIGWTLEDNELVNRAISNFGCDPVAHYRIYEQVFAKGAA</sequence>
<evidence type="ECO:0000259" key="1">
    <source>
        <dbReference type="PROSITE" id="PS51186"/>
    </source>
</evidence>
<dbReference type="InterPro" id="IPR000182">
    <property type="entry name" value="GNAT_dom"/>
</dbReference>
<name>A0A2S9YSD7_9BACT</name>
<accession>A0A2S9YSD7</accession>
<dbReference type="InterPro" id="IPR039968">
    <property type="entry name" value="BcerS-like"/>
</dbReference>
<feature type="domain" description="N-acetyltransferase" evidence="1">
    <location>
        <begin position="211"/>
        <end position="392"/>
    </location>
</feature>
<evidence type="ECO:0000313" key="3">
    <source>
        <dbReference type="Proteomes" id="UP000238823"/>
    </source>
</evidence>
<dbReference type="AlphaFoldDB" id="A0A2S9YSD7"/>
<gene>
    <name evidence="2" type="ORF">ENSA7_22920</name>
</gene>
<reference evidence="2 3" key="1">
    <citation type="submission" date="2018-03" db="EMBL/GenBank/DDBJ databases">
        <title>Draft Genome Sequences of the Obligatory Marine Myxobacteria Enhygromyxa salina SWB007.</title>
        <authorList>
            <person name="Poehlein A."/>
            <person name="Moghaddam J.A."/>
            <person name="Harms H."/>
            <person name="Alanjari M."/>
            <person name="Koenig G.M."/>
            <person name="Daniel R."/>
            <person name="Schaeberle T.F."/>
        </authorList>
    </citation>
    <scope>NUCLEOTIDE SEQUENCE [LARGE SCALE GENOMIC DNA]</scope>
    <source>
        <strain evidence="2 3">SWB007</strain>
    </source>
</reference>
<dbReference type="Gene3D" id="3.40.630.30">
    <property type="match status" value="1"/>
</dbReference>
<dbReference type="Proteomes" id="UP000238823">
    <property type="component" value="Unassembled WGS sequence"/>
</dbReference>
<organism evidence="2 3">
    <name type="scientific">Enhygromyxa salina</name>
    <dbReference type="NCBI Taxonomy" id="215803"/>
    <lineage>
        <taxon>Bacteria</taxon>
        <taxon>Pseudomonadati</taxon>
        <taxon>Myxococcota</taxon>
        <taxon>Polyangia</taxon>
        <taxon>Nannocystales</taxon>
        <taxon>Nannocystaceae</taxon>
        <taxon>Enhygromyxa</taxon>
    </lineage>
</organism>
<dbReference type="GO" id="GO:0016747">
    <property type="term" value="F:acyltransferase activity, transferring groups other than amino-acyl groups"/>
    <property type="evidence" value="ECO:0007669"/>
    <property type="project" value="InterPro"/>
</dbReference>
<dbReference type="PROSITE" id="PS51186">
    <property type="entry name" value="GNAT"/>
    <property type="match status" value="1"/>
</dbReference>
<evidence type="ECO:0000313" key="2">
    <source>
        <dbReference type="EMBL" id="PRQ08008.1"/>
    </source>
</evidence>
<comment type="caution">
    <text evidence="2">The sequence shown here is derived from an EMBL/GenBank/DDBJ whole genome shotgun (WGS) entry which is preliminary data.</text>
</comment>
<protein>
    <recommendedName>
        <fullName evidence="1">N-acetyltransferase domain-containing protein</fullName>
    </recommendedName>
</protein>
<dbReference type="InterPro" id="IPR016181">
    <property type="entry name" value="Acyl_CoA_acyltransferase"/>
</dbReference>